<feature type="domain" description="AB hydrolase-1" evidence="3">
    <location>
        <begin position="97"/>
        <end position="271"/>
    </location>
</feature>
<evidence type="ECO:0000256" key="2">
    <source>
        <dbReference type="ARBA" id="ARBA00022801"/>
    </source>
</evidence>
<dbReference type="InterPro" id="IPR029058">
    <property type="entry name" value="AB_hydrolase_fold"/>
</dbReference>
<name>A0A9P7E515_9AGAM</name>
<dbReference type="Proteomes" id="UP000807769">
    <property type="component" value="Unassembled WGS sequence"/>
</dbReference>
<protein>
    <submittedName>
        <fullName evidence="4">Alpha/Beta hydrolase protein</fullName>
    </submittedName>
</protein>
<evidence type="ECO:0000256" key="1">
    <source>
        <dbReference type="ARBA" id="ARBA00010088"/>
    </source>
</evidence>
<dbReference type="GO" id="GO:0008233">
    <property type="term" value="F:peptidase activity"/>
    <property type="evidence" value="ECO:0007669"/>
    <property type="project" value="InterPro"/>
</dbReference>
<dbReference type="PIRSF" id="PIRSF005539">
    <property type="entry name" value="Pept_S33_TRI_F1"/>
    <property type="match status" value="1"/>
</dbReference>
<evidence type="ECO:0000259" key="3">
    <source>
        <dbReference type="Pfam" id="PF00561"/>
    </source>
</evidence>
<dbReference type="GO" id="GO:0016020">
    <property type="term" value="C:membrane"/>
    <property type="evidence" value="ECO:0007669"/>
    <property type="project" value="TreeGrafter"/>
</dbReference>
<gene>
    <name evidence="4" type="ORF">BJ212DRAFT_1374150</name>
</gene>
<keyword evidence="5" id="KW-1185">Reference proteome</keyword>
<dbReference type="InterPro" id="IPR050266">
    <property type="entry name" value="AB_hydrolase_sf"/>
</dbReference>
<evidence type="ECO:0000313" key="4">
    <source>
        <dbReference type="EMBL" id="KAG1811391.1"/>
    </source>
</evidence>
<evidence type="ECO:0000313" key="5">
    <source>
        <dbReference type="Proteomes" id="UP000807769"/>
    </source>
</evidence>
<dbReference type="Gene3D" id="3.40.50.1820">
    <property type="entry name" value="alpha/beta hydrolase"/>
    <property type="match status" value="1"/>
</dbReference>
<dbReference type="PRINTS" id="PR00793">
    <property type="entry name" value="PROAMNOPTASE"/>
</dbReference>
<accession>A0A9P7E515</accession>
<comment type="caution">
    <text evidence="4">The sequence shown here is derived from an EMBL/GenBank/DDBJ whole genome shotgun (WGS) entry which is preliminary data.</text>
</comment>
<sequence>MSSLKVREGEADFNVPGAGKPCKTWYKVYGTLPHPHNPPLVVLHGGPGSTHEYLDILSELTRLFDVPVIVYDQLGNGRSTHLPEKNGDVDFWTVQLFSWGGMLASEFATRQPKGLGKLVIADSPASMALWVKAANELRKELPKEVQDALNKHEAANTTTDPEYIAATNEFYKRHLCRLDPMPQSLVDGLTWMEKDPTVYSTMNGPNEFYITGSLRTWSVIDRLHNIQATTLLINGRYDEAQDMVVEPFFQHIPKVRWVQFADSAHVPQLEETERFMQVVWAFLRS</sequence>
<dbReference type="SUPFAM" id="SSF53474">
    <property type="entry name" value="alpha/beta-Hydrolases"/>
    <property type="match status" value="1"/>
</dbReference>
<dbReference type="AlphaFoldDB" id="A0A9P7E515"/>
<dbReference type="PANTHER" id="PTHR43798:SF33">
    <property type="entry name" value="HYDROLASE, PUTATIVE (AFU_ORTHOLOGUE AFUA_2G14860)-RELATED"/>
    <property type="match status" value="1"/>
</dbReference>
<keyword evidence="2 4" id="KW-0378">Hydrolase</keyword>
<comment type="similarity">
    <text evidence="1">Belongs to the peptidase S33 family.</text>
</comment>
<dbReference type="RefSeq" id="XP_041189990.1">
    <property type="nucleotide sequence ID" value="XM_041336392.1"/>
</dbReference>
<organism evidence="4 5">
    <name type="scientific">Suillus subaureus</name>
    <dbReference type="NCBI Taxonomy" id="48587"/>
    <lineage>
        <taxon>Eukaryota</taxon>
        <taxon>Fungi</taxon>
        <taxon>Dikarya</taxon>
        <taxon>Basidiomycota</taxon>
        <taxon>Agaricomycotina</taxon>
        <taxon>Agaricomycetes</taxon>
        <taxon>Agaricomycetidae</taxon>
        <taxon>Boletales</taxon>
        <taxon>Suillineae</taxon>
        <taxon>Suillaceae</taxon>
        <taxon>Suillus</taxon>
    </lineage>
</organism>
<reference evidence="4" key="1">
    <citation type="journal article" date="2020" name="New Phytol.">
        <title>Comparative genomics reveals dynamic genome evolution in host specialist ectomycorrhizal fungi.</title>
        <authorList>
            <person name="Lofgren L.A."/>
            <person name="Nguyen N.H."/>
            <person name="Vilgalys R."/>
            <person name="Ruytinx J."/>
            <person name="Liao H.L."/>
            <person name="Branco S."/>
            <person name="Kuo A."/>
            <person name="LaButti K."/>
            <person name="Lipzen A."/>
            <person name="Andreopoulos W."/>
            <person name="Pangilinan J."/>
            <person name="Riley R."/>
            <person name="Hundley H."/>
            <person name="Na H."/>
            <person name="Barry K."/>
            <person name="Grigoriev I.V."/>
            <person name="Stajich J.E."/>
            <person name="Kennedy P.G."/>
        </authorList>
    </citation>
    <scope>NUCLEOTIDE SEQUENCE</scope>
    <source>
        <strain evidence="4">MN1</strain>
    </source>
</reference>
<dbReference type="OrthoDB" id="190201at2759"/>
<dbReference type="InterPro" id="IPR005945">
    <property type="entry name" value="Pro_imino_pep"/>
</dbReference>
<dbReference type="PANTHER" id="PTHR43798">
    <property type="entry name" value="MONOACYLGLYCEROL LIPASE"/>
    <property type="match status" value="1"/>
</dbReference>
<dbReference type="GeneID" id="64630409"/>
<dbReference type="InterPro" id="IPR000073">
    <property type="entry name" value="AB_hydrolase_1"/>
</dbReference>
<proteinExistence type="inferred from homology"/>
<dbReference type="GO" id="GO:0006508">
    <property type="term" value="P:proteolysis"/>
    <property type="evidence" value="ECO:0007669"/>
    <property type="project" value="InterPro"/>
</dbReference>
<feature type="domain" description="AB hydrolase-1" evidence="3">
    <location>
        <begin position="38"/>
        <end position="92"/>
    </location>
</feature>
<dbReference type="EMBL" id="JABBWG010000029">
    <property type="protein sequence ID" value="KAG1811391.1"/>
    <property type="molecule type" value="Genomic_DNA"/>
</dbReference>
<dbReference type="InterPro" id="IPR002410">
    <property type="entry name" value="Peptidase_S33"/>
</dbReference>
<dbReference type="Pfam" id="PF00561">
    <property type="entry name" value="Abhydrolase_1"/>
    <property type="match status" value="2"/>
</dbReference>